<feature type="compositionally biased region" description="Low complexity" evidence="1">
    <location>
        <begin position="405"/>
        <end position="418"/>
    </location>
</feature>
<protein>
    <submittedName>
        <fullName evidence="2">Uncharacterized protein</fullName>
    </submittedName>
</protein>
<organism evidence="2 3">
    <name type="scientific">Ranitomeya imitator</name>
    <name type="common">mimic poison frog</name>
    <dbReference type="NCBI Taxonomy" id="111125"/>
    <lineage>
        <taxon>Eukaryota</taxon>
        <taxon>Metazoa</taxon>
        <taxon>Chordata</taxon>
        <taxon>Craniata</taxon>
        <taxon>Vertebrata</taxon>
        <taxon>Euteleostomi</taxon>
        <taxon>Amphibia</taxon>
        <taxon>Batrachia</taxon>
        <taxon>Anura</taxon>
        <taxon>Neobatrachia</taxon>
        <taxon>Hyloidea</taxon>
        <taxon>Dendrobatidae</taxon>
        <taxon>Dendrobatinae</taxon>
        <taxon>Ranitomeya</taxon>
    </lineage>
</organism>
<evidence type="ECO:0000313" key="2">
    <source>
        <dbReference type="EMBL" id="CAJ0926585.1"/>
    </source>
</evidence>
<comment type="caution">
    <text evidence="2">The sequence shown here is derived from an EMBL/GenBank/DDBJ whole genome shotgun (WGS) entry which is preliminary data.</text>
</comment>
<gene>
    <name evidence="2" type="ORF">RIMI_LOCUS2818091</name>
</gene>
<accession>A0ABN9L0C3</accession>
<name>A0ABN9L0C3_9NEOB</name>
<feature type="compositionally biased region" description="Polar residues" evidence="1">
    <location>
        <begin position="250"/>
        <end position="262"/>
    </location>
</feature>
<proteinExistence type="predicted"/>
<dbReference type="EMBL" id="CAUEEQ010004064">
    <property type="protein sequence ID" value="CAJ0926585.1"/>
    <property type="molecule type" value="Genomic_DNA"/>
</dbReference>
<feature type="compositionally biased region" description="Low complexity" evidence="1">
    <location>
        <begin position="370"/>
        <end position="383"/>
    </location>
</feature>
<feature type="compositionally biased region" description="Low complexity" evidence="1">
    <location>
        <begin position="334"/>
        <end position="348"/>
    </location>
</feature>
<evidence type="ECO:0000313" key="3">
    <source>
        <dbReference type="Proteomes" id="UP001176940"/>
    </source>
</evidence>
<feature type="compositionally biased region" description="Low complexity" evidence="1">
    <location>
        <begin position="278"/>
        <end position="288"/>
    </location>
</feature>
<sequence length="554" mass="61519">MADASHNVPFEPEVCGYFFQIPEKAEVKRVPMSMLSTSVQQKITRLGGSIETSHVIVVSPITMQRFPSNCKAKKTLAKTAAKHPQVTSSYTSQRSDRRSSLRRADARTREEQGTYLVPVKCFSDIAHAILQLSQINNPEKLSVKSELQALGDSLNISQQAMIKMEATALYMCKNVMYLLPKGKKAEIKDEKCEAQEKVVKSEVINSQQQVTNFRFEDLEQRNVPKNSQLKMKELNRNSEGRNDDLGCVSLRNSTFLEQQNGRSESRATVVKSWDEDSSPSNDRPSSRPSTEDEQQISLEQSGGPRKRKCHSISNEETSIKKICQNANSPDLKDLSPSPHLSSSKASSPRDLQELPPLFSDASNPNFKDLSPSPHSSSSQASSPRDLQELQPLFSDANNPDLKDLSPSPHSSSSKASSPRDLAELPPLFSDANNPDLKDLSPSPHSFPALPGAHPTYGDYTAPPHLESKSSESESSKRSEPGDTASLHDTLPISNYLESPCSSLLDIDDTTRDERTQKLLARVREWNKRVDDMRQKEDVSEIIAEIQDVPKGEPH</sequence>
<feature type="region of interest" description="Disordered" evidence="1">
    <location>
        <begin position="219"/>
        <end position="495"/>
    </location>
</feature>
<feature type="compositionally biased region" description="Basic and acidic residues" evidence="1">
    <location>
        <begin position="94"/>
        <end position="109"/>
    </location>
</feature>
<feature type="compositionally biased region" description="Basic and acidic residues" evidence="1">
    <location>
        <begin position="230"/>
        <end position="244"/>
    </location>
</feature>
<reference evidence="2" key="1">
    <citation type="submission" date="2023-07" db="EMBL/GenBank/DDBJ databases">
        <authorList>
            <person name="Stuckert A."/>
        </authorList>
    </citation>
    <scope>NUCLEOTIDE SEQUENCE</scope>
</reference>
<dbReference type="Proteomes" id="UP001176940">
    <property type="component" value="Unassembled WGS sequence"/>
</dbReference>
<feature type="compositionally biased region" description="Basic and acidic residues" evidence="1">
    <location>
        <begin position="465"/>
        <end position="480"/>
    </location>
</feature>
<evidence type="ECO:0000256" key="1">
    <source>
        <dbReference type="SAM" id="MobiDB-lite"/>
    </source>
</evidence>
<feature type="region of interest" description="Disordered" evidence="1">
    <location>
        <begin position="78"/>
        <end position="109"/>
    </location>
</feature>
<keyword evidence="3" id="KW-1185">Reference proteome</keyword>